<sequence length="247" mass="28014">MKKVMYVERERDEHGMYDGISDAMKNLDTELVISLDPKVVEECDGILFPGGLPDVDPALYGEENQGSKNLDRELDELQLAVVDAAVKAKKPILAICRGMQLVNIYFGGTIIQDLEKGNMHTYESGEIKLHNTINIRRTPFELMYGASGIVNSAHHQAVKKPGKGFKIGQVWFSGILSKEEKEEWMRKIENEEKVEVECKRSCIIEGMVHKELPIIAVQWHPELMHADPVSGTLDQDRMFVYFASMYE</sequence>
<gene>
    <name evidence="1" type="ORF">H8S19_11570</name>
</gene>
<dbReference type="GO" id="GO:0005829">
    <property type="term" value="C:cytosol"/>
    <property type="evidence" value="ECO:0007669"/>
    <property type="project" value="TreeGrafter"/>
</dbReference>
<dbReference type="GeneID" id="79840566"/>
<proteinExistence type="predicted"/>
<keyword evidence="2" id="KW-1185">Reference proteome</keyword>
<accession>A0AAW3X6H1</accession>
<organism evidence="1 2">
    <name type="scientific">Clostridium segne</name>
    <dbReference type="NCBI Taxonomy" id="2763038"/>
    <lineage>
        <taxon>Bacteria</taxon>
        <taxon>Bacillati</taxon>
        <taxon>Bacillota</taxon>
        <taxon>Clostridia</taxon>
        <taxon>Eubacteriales</taxon>
        <taxon>Clostridiaceae</taxon>
        <taxon>Clostridium</taxon>
    </lineage>
</organism>
<reference evidence="1 2" key="1">
    <citation type="submission" date="2020-08" db="EMBL/GenBank/DDBJ databases">
        <title>Genome public.</title>
        <authorList>
            <person name="Liu C."/>
            <person name="Sun Q."/>
        </authorList>
    </citation>
    <scope>NUCLEOTIDE SEQUENCE [LARGE SCALE GENOMIC DNA]</scope>
    <source>
        <strain evidence="1 2">BX14</strain>
    </source>
</reference>
<dbReference type="EMBL" id="JACOOW010000014">
    <property type="protein sequence ID" value="MBC5657688.1"/>
    <property type="molecule type" value="Genomic_DNA"/>
</dbReference>
<dbReference type="InterPro" id="IPR011697">
    <property type="entry name" value="Peptidase_C26"/>
</dbReference>
<evidence type="ECO:0000313" key="2">
    <source>
        <dbReference type="Proteomes" id="UP000653904"/>
    </source>
</evidence>
<dbReference type="PANTHER" id="PTHR43235">
    <property type="entry name" value="GLUTAMINE AMIDOTRANSFERASE PB2B2.05-RELATED"/>
    <property type="match status" value="1"/>
</dbReference>
<dbReference type="Gene3D" id="3.40.50.880">
    <property type="match status" value="1"/>
</dbReference>
<dbReference type="GO" id="GO:0016811">
    <property type="term" value="F:hydrolase activity, acting on carbon-nitrogen (but not peptide) bonds, in linear amides"/>
    <property type="evidence" value="ECO:0007669"/>
    <property type="project" value="InterPro"/>
</dbReference>
<dbReference type="AlphaFoldDB" id="A0AAW3X6H1"/>
<dbReference type="PROSITE" id="PS51273">
    <property type="entry name" value="GATASE_TYPE_1"/>
    <property type="match status" value="1"/>
</dbReference>
<comment type="caution">
    <text evidence="1">The sequence shown here is derived from an EMBL/GenBank/DDBJ whole genome shotgun (WGS) entry which is preliminary data.</text>
</comment>
<dbReference type="InterPro" id="IPR044668">
    <property type="entry name" value="PuuD-like"/>
</dbReference>
<evidence type="ECO:0000313" key="1">
    <source>
        <dbReference type="EMBL" id="MBC5657688.1"/>
    </source>
</evidence>
<name>A0AAW3X6H1_9CLOT</name>
<dbReference type="PANTHER" id="PTHR43235:SF1">
    <property type="entry name" value="GLUTAMINE AMIDOTRANSFERASE PB2B2.05-RELATED"/>
    <property type="match status" value="1"/>
</dbReference>
<dbReference type="SUPFAM" id="SSF52317">
    <property type="entry name" value="Class I glutamine amidotransferase-like"/>
    <property type="match status" value="1"/>
</dbReference>
<keyword evidence="1" id="KW-0378">Hydrolase</keyword>
<protein>
    <submittedName>
        <fullName evidence="1">Gamma-glutamyl-gamma-aminobutyrate hydrolase family protein</fullName>
    </submittedName>
</protein>
<dbReference type="InterPro" id="IPR029062">
    <property type="entry name" value="Class_I_gatase-like"/>
</dbReference>
<dbReference type="RefSeq" id="WP_182427972.1">
    <property type="nucleotide sequence ID" value="NZ_JACOOW010000014.1"/>
</dbReference>
<dbReference type="Pfam" id="PF07722">
    <property type="entry name" value="Peptidase_C26"/>
    <property type="match status" value="1"/>
</dbReference>
<dbReference type="Proteomes" id="UP000653904">
    <property type="component" value="Unassembled WGS sequence"/>
</dbReference>